<keyword evidence="6" id="KW-1185">Reference proteome</keyword>
<dbReference type="CDD" id="cd07817">
    <property type="entry name" value="SRPBCC_8"/>
    <property type="match status" value="1"/>
</dbReference>
<comment type="similarity">
    <text evidence="1">Belongs to the ribosome association toxin RatA family.</text>
</comment>
<dbReference type="OrthoDB" id="9797595at2"/>
<dbReference type="PANTHER" id="PTHR33824:SF7">
    <property type="entry name" value="POLYKETIDE CYCLASE_DEHYDRASE AND LIPID TRANSPORT SUPERFAMILY PROTEIN"/>
    <property type="match status" value="1"/>
</dbReference>
<gene>
    <name evidence="5" type="ORF">FKM52_01145</name>
</gene>
<dbReference type="Pfam" id="PF03364">
    <property type="entry name" value="Polyketide_cyc"/>
    <property type="match status" value="1"/>
</dbReference>
<dbReference type="InterPro" id="IPR005031">
    <property type="entry name" value="COQ10_START"/>
</dbReference>
<dbReference type="Proteomes" id="UP000319523">
    <property type="component" value="Unassembled WGS sequence"/>
</dbReference>
<evidence type="ECO:0000256" key="3">
    <source>
        <dbReference type="SAM" id="MobiDB-lite"/>
    </source>
</evidence>
<dbReference type="InterPro" id="IPR023393">
    <property type="entry name" value="START-like_dom_sf"/>
</dbReference>
<dbReference type="InterPro" id="IPR047137">
    <property type="entry name" value="ORF3"/>
</dbReference>
<feature type="region of interest" description="Disordered" evidence="3">
    <location>
        <begin position="143"/>
        <end position="163"/>
    </location>
</feature>
<feature type="domain" description="Coenzyme Q-binding protein COQ10 START" evidence="4">
    <location>
        <begin position="8"/>
        <end position="119"/>
    </location>
</feature>
<evidence type="ECO:0000256" key="1">
    <source>
        <dbReference type="ARBA" id="ARBA00008918"/>
    </source>
</evidence>
<proteinExistence type="inferred from homology"/>
<sequence length="163" mass="18491">MLRRWITVGQPADRLYKLWCDPATLPQIMHHFAEVSVINDTDAEWRLPGPLKKSYRWRSRIVDRQPGVVIAWESLEGADVPNEGMLQFRPAPGEWGTELTLTLRFNPPGGALGQKVTAFLDLFPQEQLSKALHRFKSLAETGEIPLLDGQPAGRHKNRQDEEA</sequence>
<dbReference type="Gene3D" id="3.30.530.20">
    <property type="match status" value="1"/>
</dbReference>
<organism evidence="5 6">
    <name type="scientific">Mixta tenebrionis</name>
    <dbReference type="NCBI Taxonomy" id="2562439"/>
    <lineage>
        <taxon>Bacteria</taxon>
        <taxon>Pseudomonadati</taxon>
        <taxon>Pseudomonadota</taxon>
        <taxon>Gammaproteobacteria</taxon>
        <taxon>Enterobacterales</taxon>
        <taxon>Erwiniaceae</taxon>
        <taxon>Mixta</taxon>
    </lineage>
</organism>
<comment type="caution">
    <text evidence="5">The sequence shown here is derived from an EMBL/GenBank/DDBJ whole genome shotgun (WGS) entry which is preliminary data.</text>
</comment>
<dbReference type="EMBL" id="VHQI01000001">
    <property type="protein sequence ID" value="TPW44686.1"/>
    <property type="molecule type" value="Genomic_DNA"/>
</dbReference>
<reference evidence="5 6" key="1">
    <citation type="submission" date="2019-06" db="EMBL/GenBank/DDBJ databases">
        <authorList>
            <person name="Yang Y."/>
        </authorList>
    </citation>
    <scope>NUCLEOTIDE SEQUENCE [LARGE SCALE GENOMIC DNA]</scope>
    <source>
        <strain evidence="5 6">BIT-26</strain>
    </source>
</reference>
<evidence type="ECO:0000313" key="6">
    <source>
        <dbReference type="Proteomes" id="UP000319523"/>
    </source>
</evidence>
<evidence type="ECO:0000256" key="2">
    <source>
        <dbReference type="ARBA" id="ARBA00022649"/>
    </source>
</evidence>
<dbReference type="AlphaFoldDB" id="A0A506VH63"/>
<evidence type="ECO:0000313" key="5">
    <source>
        <dbReference type="EMBL" id="TPW44686.1"/>
    </source>
</evidence>
<keyword evidence="2" id="KW-1277">Toxin-antitoxin system</keyword>
<protein>
    <submittedName>
        <fullName evidence="5">SRPBCC family protein</fullName>
    </submittedName>
</protein>
<dbReference type="SUPFAM" id="SSF55961">
    <property type="entry name" value="Bet v1-like"/>
    <property type="match status" value="1"/>
</dbReference>
<name>A0A506VH63_9GAMM</name>
<evidence type="ECO:0000259" key="4">
    <source>
        <dbReference type="Pfam" id="PF03364"/>
    </source>
</evidence>
<dbReference type="PANTHER" id="PTHR33824">
    <property type="entry name" value="POLYKETIDE CYCLASE/DEHYDRASE AND LIPID TRANSPORT SUPERFAMILY PROTEIN"/>
    <property type="match status" value="1"/>
</dbReference>
<accession>A0A506VH63</accession>